<proteinExistence type="predicted"/>
<dbReference type="Pfam" id="PF04707">
    <property type="entry name" value="PRELI"/>
    <property type="match status" value="1"/>
</dbReference>
<gene>
    <name evidence="2" type="ORF">BV898_09490</name>
</gene>
<keyword evidence="3" id="KW-1185">Reference proteome</keyword>
<sequence length="184" mass="20512">MKIWQSQHVFDHPWEMISQAAWRKYPNPNNANIVAIDVLDRRLSLEGGLTTDRLFTTKFAFPKWISPFIPLSEFCYSTERSTVNPAARSMVLEARNLSLGSVITVEERLEYTPHPADSTKTLLTQQAIITVNGLPLVGRIETAMASTIAANANKGRQAMEWVVTTITAEAAELSRAFESLTTMA</sequence>
<dbReference type="InterPro" id="IPR006797">
    <property type="entry name" value="PRELI/MSF1_dom"/>
</dbReference>
<organism evidence="2 3">
    <name type="scientific">Hypsibius exemplaris</name>
    <name type="common">Freshwater tardigrade</name>
    <dbReference type="NCBI Taxonomy" id="2072580"/>
    <lineage>
        <taxon>Eukaryota</taxon>
        <taxon>Metazoa</taxon>
        <taxon>Ecdysozoa</taxon>
        <taxon>Tardigrada</taxon>
        <taxon>Eutardigrada</taxon>
        <taxon>Parachela</taxon>
        <taxon>Hypsibioidea</taxon>
        <taxon>Hypsibiidae</taxon>
        <taxon>Hypsibius</taxon>
    </lineage>
</organism>
<accession>A0A1W0WMB8</accession>
<dbReference type="OrthoDB" id="407630at2759"/>
<evidence type="ECO:0000313" key="3">
    <source>
        <dbReference type="Proteomes" id="UP000192578"/>
    </source>
</evidence>
<dbReference type="PROSITE" id="PS50904">
    <property type="entry name" value="PRELI_MSF1"/>
    <property type="match status" value="1"/>
</dbReference>
<reference evidence="3" key="1">
    <citation type="submission" date="2017-01" db="EMBL/GenBank/DDBJ databases">
        <title>Comparative genomics of anhydrobiosis in the tardigrade Hypsibius dujardini.</title>
        <authorList>
            <person name="Yoshida Y."/>
            <person name="Koutsovoulos G."/>
            <person name="Laetsch D."/>
            <person name="Stevens L."/>
            <person name="Kumar S."/>
            <person name="Horikawa D."/>
            <person name="Ishino K."/>
            <person name="Komine S."/>
            <person name="Tomita M."/>
            <person name="Blaxter M."/>
            <person name="Arakawa K."/>
        </authorList>
    </citation>
    <scope>NUCLEOTIDE SEQUENCE [LARGE SCALE GENOMIC DNA]</scope>
    <source>
        <strain evidence="3">Z151</strain>
    </source>
</reference>
<dbReference type="AlphaFoldDB" id="A0A1W0WMB8"/>
<evidence type="ECO:0000313" key="2">
    <source>
        <dbReference type="EMBL" id="OQV16345.1"/>
    </source>
</evidence>
<dbReference type="InterPro" id="IPR037365">
    <property type="entry name" value="Slowmo/Ups"/>
</dbReference>
<evidence type="ECO:0000259" key="1">
    <source>
        <dbReference type="PROSITE" id="PS50904"/>
    </source>
</evidence>
<dbReference type="Proteomes" id="UP000192578">
    <property type="component" value="Unassembled WGS sequence"/>
</dbReference>
<dbReference type="PANTHER" id="PTHR11158">
    <property type="entry name" value="MSF1/PX19 RELATED"/>
    <property type="match status" value="1"/>
</dbReference>
<protein>
    <recommendedName>
        <fullName evidence="1">PRELI/MSF1 domain-containing protein</fullName>
    </recommendedName>
</protein>
<dbReference type="GO" id="GO:0005758">
    <property type="term" value="C:mitochondrial intermembrane space"/>
    <property type="evidence" value="ECO:0007669"/>
    <property type="project" value="InterPro"/>
</dbReference>
<name>A0A1W0WMB8_HYPEX</name>
<comment type="caution">
    <text evidence="2">The sequence shown here is derived from an EMBL/GenBank/DDBJ whole genome shotgun (WGS) entry which is preliminary data.</text>
</comment>
<dbReference type="EMBL" id="MTYJ01000075">
    <property type="protein sequence ID" value="OQV16345.1"/>
    <property type="molecule type" value="Genomic_DNA"/>
</dbReference>
<feature type="domain" description="PRELI/MSF1" evidence="1">
    <location>
        <begin position="1"/>
        <end position="171"/>
    </location>
</feature>